<dbReference type="InterPro" id="IPR009038">
    <property type="entry name" value="GOLD_dom"/>
</dbReference>
<dbReference type="GO" id="GO:0012505">
    <property type="term" value="C:endomembrane system"/>
    <property type="evidence" value="ECO:0007669"/>
    <property type="project" value="UniProtKB-SubCell"/>
</dbReference>
<dbReference type="InParanoid" id="A0A3P7F2W8"/>
<dbReference type="InterPro" id="IPR036598">
    <property type="entry name" value="GOLD_dom_sf"/>
</dbReference>
<evidence type="ECO:0000256" key="2">
    <source>
        <dbReference type="ARBA" id="ARBA00007104"/>
    </source>
</evidence>
<dbReference type="Proteomes" id="UP000270924">
    <property type="component" value="Unassembled WGS sequence"/>
</dbReference>
<reference evidence="10 11" key="1">
    <citation type="submission" date="2018-11" db="EMBL/GenBank/DDBJ databases">
        <authorList>
            <consortium name="Pathogen Informatics"/>
        </authorList>
    </citation>
    <scope>NUCLEOTIDE SEQUENCE [LARGE SCALE GENOMIC DNA]</scope>
</reference>
<dbReference type="EMBL" id="UYWW01013027">
    <property type="protein sequence ID" value="VDM22867.1"/>
    <property type="molecule type" value="Genomic_DNA"/>
</dbReference>
<dbReference type="SMART" id="SM01190">
    <property type="entry name" value="EMP24_GP25L"/>
    <property type="match status" value="1"/>
</dbReference>
<organism evidence="10 11">
    <name type="scientific">Wuchereria bancrofti</name>
    <dbReference type="NCBI Taxonomy" id="6293"/>
    <lineage>
        <taxon>Eukaryota</taxon>
        <taxon>Metazoa</taxon>
        <taxon>Ecdysozoa</taxon>
        <taxon>Nematoda</taxon>
        <taxon>Chromadorea</taxon>
        <taxon>Rhabditida</taxon>
        <taxon>Spirurina</taxon>
        <taxon>Spiruromorpha</taxon>
        <taxon>Filarioidea</taxon>
        <taxon>Onchocercidae</taxon>
        <taxon>Wuchereria</taxon>
    </lineage>
</organism>
<dbReference type="SUPFAM" id="SSF101576">
    <property type="entry name" value="Supernatant protein factor (SPF), C-terminal domain"/>
    <property type="match status" value="2"/>
</dbReference>
<feature type="transmembrane region" description="Helical" evidence="8">
    <location>
        <begin position="6"/>
        <end position="27"/>
    </location>
</feature>
<evidence type="ECO:0000313" key="11">
    <source>
        <dbReference type="Proteomes" id="UP000270924"/>
    </source>
</evidence>
<dbReference type="InterPro" id="IPR015720">
    <property type="entry name" value="Emp24-like"/>
</dbReference>
<dbReference type="Gene3D" id="2.60.120.680">
    <property type="entry name" value="GOLD domain"/>
    <property type="match status" value="1"/>
</dbReference>
<feature type="transmembrane region" description="Helical" evidence="8">
    <location>
        <begin position="177"/>
        <end position="196"/>
    </location>
</feature>
<comment type="subcellular location">
    <subcellularLocation>
        <location evidence="7">Endomembrane system</location>
        <topology evidence="7">Single-pass membrane protein</topology>
    </subcellularLocation>
    <subcellularLocation>
        <location evidence="1">Membrane</location>
        <topology evidence="1">Single-pass type I membrane protein</topology>
    </subcellularLocation>
</comment>
<evidence type="ECO:0000256" key="8">
    <source>
        <dbReference type="SAM" id="Phobius"/>
    </source>
</evidence>
<keyword evidence="4" id="KW-0732">Signal</keyword>
<keyword evidence="6 8" id="KW-0472">Membrane</keyword>
<dbReference type="PROSITE" id="PS50866">
    <property type="entry name" value="GOLD"/>
    <property type="match status" value="1"/>
</dbReference>
<dbReference type="OrthoDB" id="5976732at2759"/>
<proteinExistence type="inferred from homology"/>
<evidence type="ECO:0000256" key="3">
    <source>
        <dbReference type="ARBA" id="ARBA00022692"/>
    </source>
</evidence>
<keyword evidence="11" id="KW-1185">Reference proteome</keyword>
<keyword evidence="3 8" id="KW-0812">Transmembrane</keyword>
<protein>
    <recommendedName>
        <fullName evidence="9">GOLD domain-containing protein</fullName>
    </recommendedName>
</protein>
<comment type="similarity">
    <text evidence="2">Belongs to the EMP24/GP25L family.</text>
</comment>
<evidence type="ECO:0000256" key="4">
    <source>
        <dbReference type="ARBA" id="ARBA00022729"/>
    </source>
</evidence>
<evidence type="ECO:0000313" key="10">
    <source>
        <dbReference type="EMBL" id="VDM22867.1"/>
    </source>
</evidence>
<keyword evidence="5 8" id="KW-1133">Transmembrane helix</keyword>
<feature type="domain" description="GOLD" evidence="9">
    <location>
        <begin position="1"/>
        <end position="105"/>
    </location>
</feature>
<evidence type="ECO:0000256" key="6">
    <source>
        <dbReference type="ARBA" id="ARBA00023136"/>
    </source>
</evidence>
<gene>
    <name evidence="10" type="ORF">WBA_LOCUS12698</name>
</gene>
<dbReference type="PANTHER" id="PTHR22811">
    <property type="entry name" value="TRANSMEMBRANE EMP24 DOMAIN-CONTAINING PROTEIN"/>
    <property type="match status" value="1"/>
</dbReference>
<dbReference type="GO" id="GO:0016020">
    <property type="term" value="C:membrane"/>
    <property type="evidence" value="ECO:0007669"/>
    <property type="project" value="UniProtKB-SubCell"/>
</dbReference>
<name>A0A3P7F2W8_WUCBA</name>
<accession>A0A3P7F2W8</accession>
<dbReference type="Pfam" id="PF01105">
    <property type="entry name" value="EMP24_GP25L"/>
    <property type="match status" value="1"/>
</dbReference>
<dbReference type="AlphaFoldDB" id="A0A3P7F2W8"/>
<evidence type="ECO:0000256" key="5">
    <source>
        <dbReference type="ARBA" id="ARBA00022989"/>
    </source>
</evidence>
<evidence type="ECO:0000256" key="1">
    <source>
        <dbReference type="ARBA" id="ARBA00004479"/>
    </source>
</evidence>
<evidence type="ECO:0000256" key="7">
    <source>
        <dbReference type="ARBA" id="ARBA00037847"/>
    </source>
</evidence>
<evidence type="ECO:0000259" key="9">
    <source>
        <dbReference type="PROSITE" id="PS50866"/>
    </source>
</evidence>
<sequence>MMDSDLYIFLYIFSLFIHICCGAEYAYTIEVDAGKHNCFFQTVVDGGDLNINFMMLFGTKILLQEMMKVEGSHKFSMEESGDYQLCFDNSFSYQTRKVLFFELFLLDENGSFDETNTVEEFGPVRHEYSGLGFEMQKFQKASNNIKNLLNKIEYHQSLLRAYEARDRAIMNANFDRVTLWSVVNSIILVIVGLLQITRSWDRLYQGLIIKKEGLVSTNKVLCAQGFGHCARFTTYRKGLRAVENIGSGLGLVYDLLGIANVRESVEISRESRREVEIFPSKSKRYKWHEVLSCDRCKVVSGSNFACVLCVSSVPHLLGVRLLSVCSHLFSSTHVQAGKMGKILKVADSTLHSLINLSMASAGYGDYLFCFDNTFSIQSDKRGHFLGGFDQQINVGTEVLRTLDTHVGHFQHVAFVCHVDCPLCAVYVVRSLFEENSRIGLILRKGHLND</sequence>